<sequence length="167" mass="19718">VEKCGDQFWCILDVQTTMPPLLSFRWLESELKEKALGTQKSYMDSVKLFYDFWLQKHGVSLDYSFYRTEYQDLETMIVELDAFWDFLMADKQITNITALPSSFNATEETNRKKRTAAKHCGVVCNFIKFLNSTYISASYIDEDRNTLRRLRAETKSRLDEAREKFNK</sequence>
<evidence type="ECO:0008006" key="3">
    <source>
        <dbReference type="Google" id="ProtNLM"/>
    </source>
</evidence>
<dbReference type="Proteomes" id="UP000726136">
    <property type="component" value="Unassembled WGS sequence"/>
</dbReference>
<dbReference type="RefSeq" id="WP_194664949.1">
    <property type="nucleotide sequence ID" value="NZ_RDPI01001192.1"/>
</dbReference>
<name>A0ABR9ZEJ0_VIBAN</name>
<feature type="non-terminal residue" evidence="1">
    <location>
        <position position="167"/>
    </location>
</feature>
<feature type="non-terminal residue" evidence="1">
    <location>
        <position position="1"/>
    </location>
</feature>
<comment type="caution">
    <text evidence="1">The sequence shown here is derived from an EMBL/GenBank/DDBJ whole genome shotgun (WGS) entry which is preliminary data.</text>
</comment>
<protein>
    <recommendedName>
        <fullName evidence="3">Integrase</fullName>
    </recommendedName>
</protein>
<evidence type="ECO:0000313" key="1">
    <source>
        <dbReference type="EMBL" id="MBF4376874.1"/>
    </source>
</evidence>
<reference evidence="1 2" key="1">
    <citation type="journal article" date="2021" name="PeerJ">
        <title>Analysis of 44 Vibrio anguillarum genomes reveals high genetic diversity.</title>
        <authorList>
            <person name="Hansen M.J."/>
            <person name="Dalsgaard I."/>
        </authorList>
    </citation>
    <scope>NUCLEOTIDE SEQUENCE [LARGE SCALE GENOMIC DNA]</scope>
    <source>
        <strain evidence="1 2">040915-1/1B</strain>
    </source>
</reference>
<gene>
    <name evidence="1" type="ORF">EAY46_28265</name>
</gene>
<organism evidence="1 2">
    <name type="scientific">Vibrio anguillarum</name>
    <name type="common">Listonella anguillarum</name>
    <dbReference type="NCBI Taxonomy" id="55601"/>
    <lineage>
        <taxon>Bacteria</taxon>
        <taxon>Pseudomonadati</taxon>
        <taxon>Pseudomonadota</taxon>
        <taxon>Gammaproteobacteria</taxon>
        <taxon>Vibrionales</taxon>
        <taxon>Vibrionaceae</taxon>
        <taxon>Vibrio</taxon>
    </lineage>
</organism>
<dbReference type="EMBL" id="RDPI01001192">
    <property type="protein sequence ID" value="MBF4376874.1"/>
    <property type="molecule type" value="Genomic_DNA"/>
</dbReference>
<keyword evidence="2" id="KW-1185">Reference proteome</keyword>
<evidence type="ECO:0000313" key="2">
    <source>
        <dbReference type="Proteomes" id="UP000726136"/>
    </source>
</evidence>
<accession>A0ABR9ZEJ0</accession>
<proteinExistence type="predicted"/>